<dbReference type="InterPro" id="IPR013099">
    <property type="entry name" value="K_chnl_dom"/>
</dbReference>
<feature type="transmembrane region" description="Helical" evidence="3">
    <location>
        <begin position="168"/>
        <end position="188"/>
    </location>
</feature>
<dbReference type="Proteomes" id="UP000183649">
    <property type="component" value="Unassembled WGS sequence"/>
</dbReference>
<feature type="transmembrane region" description="Helical" evidence="3">
    <location>
        <begin position="232"/>
        <end position="256"/>
    </location>
</feature>
<dbReference type="AlphaFoldDB" id="A0A0K6I718"/>
<comment type="subcellular location">
    <subcellularLocation>
        <location evidence="1">Cell membrane</location>
        <topology evidence="1">Multi-pass membrane protein</topology>
    </subcellularLocation>
</comment>
<dbReference type="Gene3D" id="3.40.50.720">
    <property type="entry name" value="NAD(P)-binding Rossmann-like Domain"/>
    <property type="match status" value="1"/>
</dbReference>
<evidence type="ECO:0000256" key="2">
    <source>
        <dbReference type="SAM" id="MobiDB-lite"/>
    </source>
</evidence>
<dbReference type="SUPFAM" id="SSF81324">
    <property type="entry name" value="Voltage-gated potassium channels"/>
    <property type="match status" value="1"/>
</dbReference>
<name>A0A0K6I718_9BURK</name>
<dbReference type="PANTHER" id="PTHR43833">
    <property type="entry name" value="POTASSIUM CHANNEL PROTEIN 2-RELATED-RELATED"/>
    <property type="match status" value="1"/>
</dbReference>
<feature type="domain" description="RCK N-terminal" evidence="4">
    <location>
        <begin position="270"/>
        <end position="386"/>
    </location>
</feature>
<feature type="region of interest" description="Disordered" evidence="2">
    <location>
        <begin position="1"/>
        <end position="25"/>
    </location>
</feature>
<dbReference type="SUPFAM" id="SSF51735">
    <property type="entry name" value="NAD(P)-binding Rossmann-fold domains"/>
    <property type="match status" value="1"/>
</dbReference>
<evidence type="ECO:0000259" key="4">
    <source>
        <dbReference type="PROSITE" id="PS51201"/>
    </source>
</evidence>
<dbReference type="GO" id="GO:0006813">
    <property type="term" value="P:potassium ion transport"/>
    <property type="evidence" value="ECO:0007669"/>
    <property type="project" value="InterPro"/>
</dbReference>
<dbReference type="Pfam" id="PF02254">
    <property type="entry name" value="TrkA_N"/>
    <property type="match status" value="1"/>
</dbReference>
<accession>A0A0K6I718</accession>
<sequence>MASSNDTSQDPGSKTSGQPGPWRRLKPSLMTFGRRLWGLWQHQGPPWLASGLALFCGALQILPQFTHIRAAVSNIANHGASGLTALADLAALPHVIIGVGLVLMAAGLALRARVAWVLALLLGLLSAGLGYWAAQRLDSVVIASGALVLLLLLYARDFARSSLAASSLFALLGVGSLLVYGTLGSLWFGQGYDPPIHSLPTAFYYTIETMSTVGYGDIVPHTTVARMFTVSMIVLGISVFATTLSVVIGPLVGGSLKRALEGKMQKEQRKNHYVIIGTSSLAYAMWKELTSRGMAVTVIAPVGHASPYPPNADVIVADATRNEVLEQAGVPRAKAVLTLRDDDAENAFAVLAVKELAPTVKTIAGVNDVRHVNKIRRVQPDVLFAPQLLGSQLLARDLFDEPIDNDTVHKLLFPKE</sequence>
<feature type="transmembrane region" description="Helical" evidence="3">
    <location>
        <begin position="115"/>
        <end position="134"/>
    </location>
</feature>
<evidence type="ECO:0000313" key="5">
    <source>
        <dbReference type="EMBL" id="CUA98934.1"/>
    </source>
</evidence>
<feature type="transmembrane region" description="Helical" evidence="3">
    <location>
        <begin position="140"/>
        <end position="156"/>
    </location>
</feature>
<evidence type="ECO:0000256" key="1">
    <source>
        <dbReference type="ARBA" id="ARBA00004651"/>
    </source>
</evidence>
<keyword evidence="3" id="KW-0472">Membrane</keyword>
<keyword evidence="3" id="KW-0812">Transmembrane</keyword>
<proteinExistence type="predicted"/>
<feature type="compositionally biased region" description="Polar residues" evidence="2">
    <location>
        <begin position="1"/>
        <end position="18"/>
    </location>
</feature>
<evidence type="ECO:0000313" key="6">
    <source>
        <dbReference type="Proteomes" id="UP000183649"/>
    </source>
</evidence>
<dbReference type="STRING" id="339866.GCA_001418255_02319"/>
<dbReference type="GO" id="GO:0005886">
    <property type="term" value="C:plasma membrane"/>
    <property type="evidence" value="ECO:0007669"/>
    <property type="project" value="UniProtKB-SubCell"/>
</dbReference>
<dbReference type="InterPro" id="IPR050721">
    <property type="entry name" value="Trk_Ktr_HKT_K-transport"/>
</dbReference>
<feature type="transmembrane region" description="Helical" evidence="3">
    <location>
        <begin position="91"/>
        <end position="110"/>
    </location>
</feature>
<keyword evidence="3" id="KW-1133">Transmembrane helix</keyword>
<dbReference type="InterPro" id="IPR003148">
    <property type="entry name" value="RCK_N"/>
</dbReference>
<dbReference type="PROSITE" id="PS51201">
    <property type="entry name" value="RCK_N"/>
    <property type="match status" value="1"/>
</dbReference>
<dbReference type="Pfam" id="PF07885">
    <property type="entry name" value="Ion_trans_2"/>
    <property type="match status" value="1"/>
</dbReference>
<protein>
    <submittedName>
        <fullName evidence="5">TrkA-N domain/Ion channel</fullName>
    </submittedName>
</protein>
<gene>
    <name evidence="5" type="ORF">Ga0061069_10891</name>
</gene>
<dbReference type="EMBL" id="CYHF01000008">
    <property type="protein sequence ID" value="CUA98934.1"/>
    <property type="molecule type" value="Genomic_DNA"/>
</dbReference>
<dbReference type="Gene3D" id="1.10.287.70">
    <property type="match status" value="1"/>
</dbReference>
<dbReference type="RefSeq" id="WP_245610045.1">
    <property type="nucleotide sequence ID" value="NZ_CYHF01000008.1"/>
</dbReference>
<organism evidence="5 6">
    <name type="scientific">Thiomonas bhubaneswarensis</name>
    <dbReference type="NCBI Taxonomy" id="339866"/>
    <lineage>
        <taxon>Bacteria</taxon>
        <taxon>Pseudomonadati</taxon>
        <taxon>Pseudomonadota</taxon>
        <taxon>Betaproteobacteria</taxon>
        <taxon>Burkholderiales</taxon>
        <taxon>Thiomonas</taxon>
    </lineage>
</organism>
<evidence type="ECO:0000256" key="3">
    <source>
        <dbReference type="SAM" id="Phobius"/>
    </source>
</evidence>
<dbReference type="InterPro" id="IPR036291">
    <property type="entry name" value="NAD(P)-bd_dom_sf"/>
</dbReference>
<reference evidence="6" key="1">
    <citation type="submission" date="2015-08" db="EMBL/GenBank/DDBJ databases">
        <authorList>
            <person name="Varghese N."/>
        </authorList>
    </citation>
    <scope>NUCLEOTIDE SEQUENCE [LARGE SCALE GENOMIC DNA]</scope>
    <source>
        <strain evidence="6">DSM 18181</strain>
    </source>
</reference>
<dbReference type="NCBIfam" id="NF007828">
    <property type="entry name" value="PRK10537.1"/>
    <property type="match status" value="1"/>
</dbReference>
<keyword evidence="6" id="KW-1185">Reference proteome</keyword>
<dbReference type="PANTHER" id="PTHR43833:SF11">
    <property type="entry name" value="VOLTAGE-GATED POTASSIUM CHANNEL KCH"/>
    <property type="match status" value="1"/>
</dbReference>